<dbReference type="Pfam" id="PF23351">
    <property type="entry name" value="BBS2_CtH"/>
    <property type="match status" value="1"/>
</dbReference>
<dbReference type="PANTHER" id="PTHR32465:SF0">
    <property type="entry name" value="BARDET-BIEDL SYNDROME 2 PROTEIN"/>
    <property type="match status" value="1"/>
</dbReference>
<keyword evidence="6" id="KW-0966">Cell projection</keyword>
<dbReference type="Pfam" id="PF14783">
    <property type="entry name" value="BBS2_Mid"/>
    <property type="match status" value="1"/>
</dbReference>
<evidence type="ECO:0000256" key="3">
    <source>
        <dbReference type="ARBA" id="ARBA00022490"/>
    </source>
</evidence>
<dbReference type="InterPro" id="IPR029429">
    <property type="entry name" value="BBS2_Mid"/>
</dbReference>
<evidence type="ECO:0000256" key="6">
    <source>
        <dbReference type="ARBA" id="ARBA00023273"/>
    </source>
</evidence>
<evidence type="ECO:0000259" key="11">
    <source>
        <dbReference type="Pfam" id="PF23353"/>
    </source>
</evidence>
<dbReference type="HOGENOM" id="CLU_023359_0_0_1"/>
<dbReference type="Pfam" id="PF14782">
    <property type="entry name" value="BBS2_GAE"/>
    <property type="match status" value="1"/>
</dbReference>
<comment type="subcellular location">
    <subcellularLocation>
        <location evidence="1">Cell projection</location>
        <location evidence="1">Cilium</location>
    </subcellularLocation>
    <subcellularLocation>
        <location evidence="2">Cytoplasm</location>
        <location evidence="2">Cytoskeleton</location>
    </subcellularLocation>
</comment>
<evidence type="ECO:0000313" key="12">
    <source>
        <dbReference type="EMBL" id="ENN71508.1"/>
    </source>
</evidence>
<feature type="non-terminal residue" evidence="12">
    <location>
        <position position="691"/>
    </location>
</feature>
<dbReference type="OrthoDB" id="2120021at2759"/>
<evidence type="ECO:0000256" key="1">
    <source>
        <dbReference type="ARBA" id="ARBA00004138"/>
    </source>
</evidence>
<evidence type="ECO:0000259" key="7">
    <source>
        <dbReference type="Pfam" id="PF14781"/>
    </source>
</evidence>
<dbReference type="InterPro" id="IPR055381">
    <property type="entry name" value="BBS2_CtH_dom"/>
</dbReference>
<sequence length="691" mass="76910">MGAPLLQTSWVGKLFVKLPGRAMEKHLRPVFTLELGYKILAGLVTIGKFDGTHPCLTAATSTDKVLIHSPHRRNASEVGKLVWSEYNKEIATLNVNQPVTALQAGQLIPGSDKDILAIGTASNLLVYHVHDNKDIFYKECEDGVRSITIGQFHQFKSNILLVGGNSSIHGYDHTGQDVFWVAIGDIVTALVLMDYNLDGSNELIVSSEDYNIRVLSGDNVIAEHNETEVVSGLSGLPDQRFAYSVSNGTVGVYERKSRLWRVKSKNFAVSMHQYDLLGQAAAQLITGWSNGKIDCRNFNTGEVLFKDSMPSSLAGIVEGDYRSMGRNDLICDTIKDLLTQKQALLMELKHYESNSKYNSNAANETESYEASGIIPSNTRLQIVVTANVGEGDPHIEVYICTNNSTIIKAVIIFAEGIFSGESHVVHPELSRLASDMSVPLYLPRDTFVDIHLKALVGYPNSIQFHVFEVTKQLPAFSMVRPVQNGRASAKNLPVDKPELHFPGRHRLTIKCLRDSTDLVMLFEVSGRTTFFCNNMFLAADLVQSLAGYLKLDNLQSRASFEQEEDNLKQLMQKLSDIQEARLKLDTDVADQLGRIRNLIIRAEDCRINDIKDMMSNYHELSGVNKALISGYNIKAQNYNEGIETMKRINQIIQKASRLRVGQHSAVMINHCRNAIKNNNIEGLIKIIRTGE</sequence>
<protein>
    <submittedName>
        <fullName evidence="12">Uncharacterized protein</fullName>
    </submittedName>
</protein>
<dbReference type="InterPro" id="IPR036322">
    <property type="entry name" value="WD40_repeat_dom_sf"/>
</dbReference>
<organism evidence="12">
    <name type="scientific">Dendroctonus ponderosae</name>
    <name type="common">Mountain pine beetle</name>
    <dbReference type="NCBI Taxonomy" id="77166"/>
    <lineage>
        <taxon>Eukaryota</taxon>
        <taxon>Metazoa</taxon>
        <taxon>Ecdysozoa</taxon>
        <taxon>Arthropoda</taxon>
        <taxon>Hexapoda</taxon>
        <taxon>Insecta</taxon>
        <taxon>Pterygota</taxon>
        <taxon>Neoptera</taxon>
        <taxon>Endopterygota</taxon>
        <taxon>Coleoptera</taxon>
        <taxon>Polyphaga</taxon>
        <taxon>Cucujiformia</taxon>
        <taxon>Curculionidae</taxon>
        <taxon>Scolytinae</taxon>
        <taxon>Dendroctonus</taxon>
    </lineage>
</organism>
<feature type="non-terminal residue" evidence="12">
    <location>
        <position position="1"/>
    </location>
</feature>
<dbReference type="InterPro" id="IPR029430">
    <property type="entry name" value="BBS2_N"/>
</dbReference>
<dbReference type="OMA" id="MSDGANC"/>
<dbReference type="InterPro" id="IPR016616">
    <property type="entry name" value="Bardet-Biedl_syndrome_2_prot"/>
</dbReference>
<feature type="domain" description="BBS2 GAE" evidence="8">
    <location>
        <begin position="392"/>
        <end position="476"/>
    </location>
</feature>
<keyword evidence="4" id="KW-0969">Cilium</keyword>
<dbReference type="Pfam" id="PF14781">
    <property type="entry name" value="BBS2_N"/>
    <property type="match status" value="1"/>
</dbReference>
<feature type="domain" description="Ciliary BBSome complex subunit 2 middle region" evidence="9">
    <location>
        <begin position="189"/>
        <end position="296"/>
    </location>
</feature>
<proteinExistence type="predicted"/>
<evidence type="ECO:0000259" key="9">
    <source>
        <dbReference type="Pfam" id="PF14783"/>
    </source>
</evidence>
<evidence type="ECO:0000259" key="10">
    <source>
        <dbReference type="Pfam" id="PF23351"/>
    </source>
</evidence>
<dbReference type="GO" id="GO:0034464">
    <property type="term" value="C:BBSome"/>
    <property type="evidence" value="ECO:0007669"/>
    <property type="project" value="InterPro"/>
</dbReference>
<dbReference type="GO" id="GO:0043005">
    <property type="term" value="C:neuron projection"/>
    <property type="evidence" value="ECO:0007669"/>
    <property type="project" value="TreeGrafter"/>
</dbReference>
<accession>N6T1W8</accession>
<dbReference type="InterPro" id="IPR029333">
    <property type="entry name" value="BBS2_GAE_dom"/>
</dbReference>
<dbReference type="GO" id="GO:0036064">
    <property type="term" value="C:ciliary basal body"/>
    <property type="evidence" value="ECO:0007669"/>
    <property type="project" value="TreeGrafter"/>
</dbReference>
<gene>
    <name evidence="12" type="ORF">YQE_11801</name>
</gene>
<keyword evidence="5" id="KW-0206">Cytoskeleton</keyword>
<evidence type="ECO:0000256" key="4">
    <source>
        <dbReference type="ARBA" id="ARBA00023069"/>
    </source>
</evidence>
<dbReference type="GO" id="GO:1905515">
    <property type="term" value="P:non-motile cilium assembly"/>
    <property type="evidence" value="ECO:0007669"/>
    <property type="project" value="InterPro"/>
</dbReference>
<evidence type="ECO:0000256" key="5">
    <source>
        <dbReference type="ARBA" id="ARBA00023212"/>
    </source>
</evidence>
<evidence type="ECO:0000259" key="8">
    <source>
        <dbReference type="Pfam" id="PF14782"/>
    </source>
</evidence>
<dbReference type="GO" id="GO:0016020">
    <property type="term" value="C:membrane"/>
    <property type="evidence" value="ECO:0007669"/>
    <property type="project" value="TreeGrafter"/>
</dbReference>
<name>N6T1W8_DENPD</name>
<feature type="domain" description="BBS2 C-terminal helix bundle" evidence="10">
    <location>
        <begin position="668"/>
        <end position="688"/>
    </location>
</feature>
<feature type="domain" description="BBS2 hairpin" evidence="11">
    <location>
        <begin position="563"/>
        <end position="657"/>
    </location>
</feature>
<dbReference type="EMBL" id="KB741266">
    <property type="protein sequence ID" value="ENN71508.1"/>
    <property type="molecule type" value="Genomic_DNA"/>
</dbReference>
<dbReference type="PANTHER" id="PTHR32465">
    <property type="entry name" value="BARDET-BIEDL SYNDROME 2 PROTEIN"/>
    <property type="match status" value="1"/>
</dbReference>
<dbReference type="SUPFAM" id="SSF50978">
    <property type="entry name" value="WD40 repeat-like"/>
    <property type="match status" value="1"/>
</dbReference>
<dbReference type="PIRSF" id="PIRSF013684">
    <property type="entry name" value="BBS2"/>
    <property type="match status" value="1"/>
</dbReference>
<feature type="domain" description="Ciliary BBSome complex subunit 2 N-terminal" evidence="7">
    <location>
        <begin position="45"/>
        <end position="150"/>
    </location>
</feature>
<dbReference type="AlphaFoldDB" id="N6T1W8"/>
<reference evidence="12" key="1">
    <citation type="journal article" date="2013" name="Genome Biol.">
        <title>Draft genome of the mountain pine beetle, Dendroctonus ponderosae Hopkins, a major forest pest.</title>
        <authorList>
            <person name="Keeling C.I."/>
            <person name="Yuen M.M."/>
            <person name="Liao N.Y."/>
            <person name="Docking T.R."/>
            <person name="Chan S.K."/>
            <person name="Taylor G.A."/>
            <person name="Palmquist D.L."/>
            <person name="Jackman S.D."/>
            <person name="Nguyen A."/>
            <person name="Li M."/>
            <person name="Henderson H."/>
            <person name="Janes J.K."/>
            <person name="Zhao Y."/>
            <person name="Pandoh P."/>
            <person name="Moore R."/>
            <person name="Sperling F.A."/>
            <person name="Huber D.P."/>
            <person name="Birol I."/>
            <person name="Jones S.J."/>
            <person name="Bohlmann J."/>
        </authorList>
    </citation>
    <scope>NUCLEOTIDE SEQUENCE</scope>
</reference>
<dbReference type="Pfam" id="PF23353">
    <property type="entry name" value="BBS2_hp"/>
    <property type="match status" value="1"/>
</dbReference>
<dbReference type="GO" id="GO:0031514">
    <property type="term" value="C:motile cilium"/>
    <property type="evidence" value="ECO:0007669"/>
    <property type="project" value="TreeGrafter"/>
</dbReference>
<evidence type="ECO:0000256" key="2">
    <source>
        <dbReference type="ARBA" id="ARBA00004245"/>
    </source>
</evidence>
<dbReference type="InterPro" id="IPR055380">
    <property type="entry name" value="BBS2_hp_dom"/>
</dbReference>
<keyword evidence="3" id="KW-0963">Cytoplasm</keyword>